<organism evidence="1 2">
    <name type="scientific">Marasmiellus scandens</name>
    <dbReference type="NCBI Taxonomy" id="2682957"/>
    <lineage>
        <taxon>Eukaryota</taxon>
        <taxon>Fungi</taxon>
        <taxon>Dikarya</taxon>
        <taxon>Basidiomycota</taxon>
        <taxon>Agaricomycotina</taxon>
        <taxon>Agaricomycetes</taxon>
        <taxon>Agaricomycetidae</taxon>
        <taxon>Agaricales</taxon>
        <taxon>Marasmiineae</taxon>
        <taxon>Omphalotaceae</taxon>
        <taxon>Marasmiellus</taxon>
    </lineage>
</organism>
<dbReference type="EMBL" id="JBANRG010000051">
    <property type="protein sequence ID" value="KAK7444322.1"/>
    <property type="molecule type" value="Genomic_DNA"/>
</dbReference>
<gene>
    <name evidence="1" type="ORF">VKT23_015334</name>
</gene>
<evidence type="ECO:0000313" key="2">
    <source>
        <dbReference type="Proteomes" id="UP001498398"/>
    </source>
</evidence>
<comment type="caution">
    <text evidence="1">The sequence shown here is derived from an EMBL/GenBank/DDBJ whole genome shotgun (WGS) entry which is preliminary data.</text>
</comment>
<proteinExistence type="predicted"/>
<sequence length="86" mass="9867">MPYTAIPRPKIPARTDRQMQIQGIMDLGRRMIDPNDEFEMLRGRVSQLEKLQESDWALELSDIKPPGLERIRCQVGYADLILDGGL</sequence>
<reference evidence="1 2" key="1">
    <citation type="submission" date="2024-01" db="EMBL/GenBank/DDBJ databases">
        <title>A draft genome for the cacao thread blight pathogen Marasmiellus scandens.</title>
        <authorList>
            <person name="Baruah I.K."/>
            <person name="Leung J."/>
            <person name="Bukari Y."/>
            <person name="Amoako-Attah I."/>
            <person name="Meinhardt L.W."/>
            <person name="Bailey B.A."/>
            <person name="Cohen S.P."/>
        </authorList>
    </citation>
    <scope>NUCLEOTIDE SEQUENCE [LARGE SCALE GENOMIC DNA]</scope>
    <source>
        <strain evidence="1 2">GH-19</strain>
    </source>
</reference>
<protein>
    <submittedName>
        <fullName evidence="1">Uncharacterized protein</fullName>
    </submittedName>
</protein>
<accession>A0ABR1J1A8</accession>
<dbReference type="Proteomes" id="UP001498398">
    <property type="component" value="Unassembled WGS sequence"/>
</dbReference>
<name>A0ABR1J1A8_9AGAR</name>
<evidence type="ECO:0000313" key="1">
    <source>
        <dbReference type="EMBL" id="KAK7444322.1"/>
    </source>
</evidence>
<keyword evidence="2" id="KW-1185">Reference proteome</keyword>